<dbReference type="PRINTS" id="PR01415">
    <property type="entry name" value="ANKYRIN"/>
</dbReference>
<keyword evidence="1" id="KW-0677">Repeat</keyword>
<accession>A0AAE8MHX8</accession>
<protein>
    <recommendedName>
        <fullName evidence="5">Heterokaryon incompatibility domain-containing protein</fullName>
    </recommendedName>
</protein>
<gene>
    <name evidence="6" type="ORF">FTOL_10761</name>
</gene>
<dbReference type="Pfam" id="PF12796">
    <property type="entry name" value="Ank_2"/>
    <property type="match status" value="3"/>
</dbReference>
<name>A0AAE8MHX8_9HYPO</name>
<feature type="repeat" description="ANK" evidence="3">
    <location>
        <begin position="189"/>
        <end position="221"/>
    </location>
</feature>
<evidence type="ECO:0000313" key="7">
    <source>
        <dbReference type="Proteomes" id="UP001187734"/>
    </source>
</evidence>
<dbReference type="InterPro" id="IPR036770">
    <property type="entry name" value="Ankyrin_rpt-contain_sf"/>
</dbReference>
<comment type="caution">
    <text evidence="6">The sequence shown here is derived from an EMBL/GenBank/DDBJ whole genome shotgun (WGS) entry which is preliminary data.</text>
</comment>
<evidence type="ECO:0000259" key="5">
    <source>
        <dbReference type="Pfam" id="PF06985"/>
    </source>
</evidence>
<reference evidence="6" key="1">
    <citation type="submission" date="2018-03" db="EMBL/GenBank/DDBJ databases">
        <authorList>
            <person name="Guldener U."/>
        </authorList>
    </citation>
    <scope>NUCLEOTIDE SEQUENCE</scope>
</reference>
<feature type="region of interest" description="Disordered" evidence="4">
    <location>
        <begin position="614"/>
        <end position="640"/>
    </location>
</feature>
<dbReference type="PANTHER" id="PTHR24123">
    <property type="entry name" value="ANKYRIN REPEAT-CONTAINING"/>
    <property type="match status" value="1"/>
</dbReference>
<dbReference type="SUPFAM" id="SSF48403">
    <property type="entry name" value="Ankyrin repeat"/>
    <property type="match status" value="1"/>
</dbReference>
<evidence type="ECO:0000256" key="3">
    <source>
        <dbReference type="PROSITE-ProRule" id="PRU00023"/>
    </source>
</evidence>
<feature type="repeat" description="ANK" evidence="3">
    <location>
        <begin position="45"/>
        <end position="77"/>
    </location>
</feature>
<dbReference type="AlphaFoldDB" id="A0AAE8MHX8"/>
<dbReference type="Pfam" id="PF06985">
    <property type="entry name" value="HET"/>
    <property type="match status" value="1"/>
</dbReference>
<sequence>MDDYVDLPTPPLFDFAIFNPQVSSNRFPQQHPCEISQTRLDFRREEDNALHNAIIEGHHGLVKFLLENNVDVNIWANGYKPLHLAVSLRNVEITRLLLEHKPSLDIISSVDRGPFTKQAMHTNMSPLHIAAQNGDLHIARALLDAGADVDIVNSLTFKTPLLLAVENQHYEMAELLLEKKAKVEGHYHASYSPLVIAVYERNTRLVQLLCDHGADLNQRDEDGDPAVSTAAAEGQETMVKFLLEVSRSRGGPPLDLQGGSGRPAWWYAERSGHHSVANLLKKAPEGASCREEYSRDVTDDSSRSLGEIGVRRLLDDVSEAQSYLYRVQPAGRPGDWKRRLRFVIKAAAGKPYHFEVVEPFLNGEDDQEPFVAVSYCWASRDTGKKETFLINVPDKSGRGSATRELRVRPVILLKSMEFARSRGINRVWIDQECIHQDDNEDKEILVGSMQRLYRQATLTLVILGDHIRSEDDIRAVKHITDKSYSIKYNETQECSHRLSSRIFQDRWFERAWTTQEALSAGSAKLVYLIGWDQGLDPTGDLWKAMKSSVTSEFPKQDFLRGLILDGNNIWSLAFVPRESPVPSLIFAVMQRQTLVESVQLKEWYSTYIAQLNSPSSNKDHNTPSPATVELQRPSDTNYSTHKQSISESLTTGMHETSITSLLRALTSKRCLMILDRPSILANLARYEHYLNMTMLVKRNPDISYTACILALSLANGDVSLLIDREELSPSVESPPAETSWLAENARLTPRRPISGRTVDGRKISHGSPCLVIKSKLVMKGVLWKLAFCEDLLPLQQDILRMIEYCRDHPMRVRLVGTEVLKSTLKQLFANGKVELVGLFITLARQKGWESPDEYYSTIQQFRKWYYDNEEWPYVPKGYLRGDESSLETDPSCMQGIEILPRDFQRKESILQDDGNPLEIPRIWGDDLLRWIYTTVVRGTPFPVGRFDGSEGKDEREKTSIFNLDIEEHLKGGEKQVFLPMSELNYQFKGERFMEGPASKSLWQVRKAEGAVISKDYLEQAKARLRDMFSQDAKFWPERSMLRVVPTKDLMGIWSPVLCSDGLLEKDDETGIYSMLPLEEFAYYHVFT</sequence>
<feature type="domain" description="Heterokaryon incompatibility" evidence="5">
    <location>
        <begin position="370"/>
        <end position="516"/>
    </location>
</feature>
<dbReference type="InterPro" id="IPR010730">
    <property type="entry name" value="HET"/>
</dbReference>
<feature type="repeat" description="ANK" evidence="3">
    <location>
        <begin position="122"/>
        <end position="154"/>
    </location>
</feature>
<keyword evidence="2 3" id="KW-0040">ANK repeat</keyword>
<organism evidence="6 7">
    <name type="scientific">Fusarium torulosum</name>
    <dbReference type="NCBI Taxonomy" id="33205"/>
    <lineage>
        <taxon>Eukaryota</taxon>
        <taxon>Fungi</taxon>
        <taxon>Dikarya</taxon>
        <taxon>Ascomycota</taxon>
        <taxon>Pezizomycotina</taxon>
        <taxon>Sordariomycetes</taxon>
        <taxon>Hypocreomycetidae</taxon>
        <taxon>Hypocreales</taxon>
        <taxon>Nectriaceae</taxon>
        <taxon>Fusarium</taxon>
    </lineage>
</organism>
<evidence type="ECO:0000256" key="2">
    <source>
        <dbReference type="ARBA" id="ARBA00023043"/>
    </source>
</evidence>
<keyword evidence="7" id="KW-1185">Reference proteome</keyword>
<dbReference type="EMBL" id="ONZP01000443">
    <property type="protein sequence ID" value="SPJ84244.1"/>
    <property type="molecule type" value="Genomic_DNA"/>
</dbReference>
<dbReference type="PANTHER" id="PTHR24123:SF33">
    <property type="entry name" value="PROTEIN HOS4"/>
    <property type="match status" value="1"/>
</dbReference>
<dbReference type="PROSITE" id="PS50297">
    <property type="entry name" value="ANK_REP_REGION"/>
    <property type="match status" value="4"/>
</dbReference>
<dbReference type="Gene3D" id="1.25.40.20">
    <property type="entry name" value="Ankyrin repeat-containing domain"/>
    <property type="match status" value="1"/>
</dbReference>
<evidence type="ECO:0000313" key="6">
    <source>
        <dbReference type="EMBL" id="SPJ84244.1"/>
    </source>
</evidence>
<proteinExistence type="predicted"/>
<evidence type="ECO:0000256" key="4">
    <source>
        <dbReference type="SAM" id="MobiDB-lite"/>
    </source>
</evidence>
<dbReference type="InterPro" id="IPR051165">
    <property type="entry name" value="Multifunctional_ANK_Repeat"/>
</dbReference>
<dbReference type="SMART" id="SM00248">
    <property type="entry name" value="ANK"/>
    <property type="match status" value="7"/>
</dbReference>
<dbReference type="Proteomes" id="UP001187734">
    <property type="component" value="Unassembled WGS sequence"/>
</dbReference>
<feature type="repeat" description="ANK" evidence="3">
    <location>
        <begin position="77"/>
        <end position="109"/>
    </location>
</feature>
<dbReference type="InterPro" id="IPR002110">
    <property type="entry name" value="Ankyrin_rpt"/>
</dbReference>
<evidence type="ECO:0000256" key="1">
    <source>
        <dbReference type="ARBA" id="ARBA00022737"/>
    </source>
</evidence>
<dbReference type="PROSITE" id="PS50088">
    <property type="entry name" value="ANK_REPEAT"/>
    <property type="match status" value="4"/>
</dbReference>